<name>A0A9X7PIZ3_9ACTN</name>
<reference evidence="4 5" key="1">
    <citation type="submission" date="2018-03" db="EMBL/GenBank/DDBJ databases">
        <title>Chitinolytic properties of Streptosporangium nondiastaticum TBG75A20.</title>
        <authorList>
            <person name="Gayathri V."/>
            <person name="Shiburaj S."/>
        </authorList>
    </citation>
    <scope>NUCLEOTIDE SEQUENCE [LARGE SCALE GENOMIC DNA]</scope>
    <source>
        <strain evidence="4 5">TBG75A20</strain>
    </source>
</reference>
<gene>
    <name evidence="4" type="ORF">B7P34_05270</name>
</gene>
<keyword evidence="2" id="KW-0960">Knottin</keyword>
<protein>
    <submittedName>
        <fullName evidence="4">Uncharacterized protein</fullName>
    </submittedName>
</protein>
<accession>A0A9X7PIZ3</accession>
<dbReference type="InterPro" id="IPR009101">
    <property type="entry name" value="Gurmarin/antifun_pep"/>
</dbReference>
<evidence type="ECO:0000256" key="2">
    <source>
        <dbReference type="ARBA" id="ARBA00022854"/>
    </source>
</evidence>
<organism evidence="4 5">
    <name type="scientific">Streptosporangium nondiastaticum</name>
    <dbReference type="NCBI Taxonomy" id="35764"/>
    <lineage>
        <taxon>Bacteria</taxon>
        <taxon>Bacillati</taxon>
        <taxon>Actinomycetota</taxon>
        <taxon>Actinomycetes</taxon>
        <taxon>Streptosporangiales</taxon>
        <taxon>Streptosporangiaceae</taxon>
        <taxon>Streptosporangium</taxon>
    </lineage>
</organism>
<keyword evidence="5" id="KW-1185">Reference proteome</keyword>
<dbReference type="EMBL" id="PXWG01000007">
    <property type="protein sequence ID" value="PSJ29680.1"/>
    <property type="molecule type" value="Genomic_DNA"/>
</dbReference>
<evidence type="ECO:0000256" key="3">
    <source>
        <dbReference type="ARBA" id="ARBA00023157"/>
    </source>
</evidence>
<proteinExistence type="predicted"/>
<dbReference type="Proteomes" id="UP000242427">
    <property type="component" value="Unassembled WGS sequence"/>
</dbReference>
<keyword evidence="1" id="KW-0929">Antimicrobial</keyword>
<comment type="caution">
    <text evidence="4">The sequence shown here is derived from an EMBL/GenBank/DDBJ whole genome shotgun (WGS) entry which is preliminary data.</text>
</comment>
<evidence type="ECO:0000313" key="4">
    <source>
        <dbReference type="EMBL" id="PSJ29680.1"/>
    </source>
</evidence>
<evidence type="ECO:0000313" key="5">
    <source>
        <dbReference type="Proteomes" id="UP000242427"/>
    </source>
</evidence>
<dbReference type="AlphaFoldDB" id="A0A9X7PIZ3"/>
<dbReference type="SUPFAM" id="SSF57048">
    <property type="entry name" value="Gurmarin-like"/>
    <property type="match status" value="1"/>
</dbReference>
<sequence>MAVCPRTRWVCALHAGDGAGRGRLNGPMETLTACTRRPGAATAIGADDVFTDLWIAPAACPAPVAICLPEGAECLPGIDVCCSGFCFKAPGEVKAHCHG</sequence>
<evidence type="ECO:0000256" key="1">
    <source>
        <dbReference type="ARBA" id="ARBA00022529"/>
    </source>
</evidence>
<keyword evidence="3" id="KW-1015">Disulfide bond</keyword>